<comment type="caution">
    <text evidence="2">The sequence shown here is derived from an EMBL/GenBank/DDBJ whole genome shotgun (WGS) entry which is preliminary data.</text>
</comment>
<evidence type="ECO:0000313" key="3">
    <source>
        <dbReference type="Proteomes" id="UP001287356"/>
    </source>
</evidence>
<feature type="compositionally biased region" description="Polar residues" evidence="1">
    <location>
        <begin position="572"/>
        <end position="588"/>
    </location>
</feature>
<dbReference type="Proteomes" id="UP001287356">
    <property type="component" value="Unassembled WGS sequence"/>
</dbReference>
<reference evidence="2" key="1">
    <citation type="journal article" date="2023" name="Mol. Phylogenet. Evol.">
        <title>Genome-scale phylogeny and comparative genomics of the fungal order Sordariales.</title>
        <authorList>
            <person name="Hensen N."/>
            <person name="Bonometti L."/>
            <person name="Westerberg I."/>
            <person name="Brannstrom I.O."/>
            <person name="Guillou S."/>
            <person name="Cros-Aarteil S."/>
            <person name="Calhoun S."/>
            <person name="Haridas S."/>
            <person name="Kuo A."/>
            <person name="Mondo S."/>
            <person name="Pangilinan J."/>
            <person name="Riley R."/>
            <person name="LaButti K."/>
            <person name="Andreopoulos B."/>
            <person name="Lipzen A."/>
            <person name="Chen C."/>
            <person name="Yan M."/>
            <person name="Daum C."/>
            <person name="Ng V."/>
            <person name="Clum A."/>
            <person name="Steindorff A."/>
            <person name="Ohm R.A."/>
            <person name="Martin F."/>
            <person name="Silar P."/>
            <person name="Natvig D.O."/>
            <person name="Lalanne C."/>
            <person name="Gautier V."/>
            <person name="Ament-Velasquez S.L."/>
            <person name="Kruys A."/>
            <person name="Hutchinson M.I."/>
            <person name="Powell A.J."/>
            <person name="Barry K."/>
            <person name="Miller A.N."/>
            <person name="Grigoriev I.V."/>
            <person name="Debuchy R."/>
            <person name="Gladieux P."/>
            <person name="Hiltunen Thoren M."/>
            <person name="Johannesson H."/>
        </authorList>
    </citation>
    <scope>NUCLEOTIDE SEQUENCE</scope>
    <source>
        <strain evidence="2">CBS 958.72</strain>
    </source>
</reference>
<feature type="region of interest" description="Disordered" evidence="1">
    <location>
        <begin position="280"/>
        <end position="301"/>
    </location>
</feature>
<feature type="compositionally biased region" description="Low complexity" evidence="1">
    <location>
        <begin position="824"/>
        <end position="835"/>
    </location>
</feature>
<dbReference type="EMBL" id="JAULSN010000003">
    <property type="protein sequence ID" value="KAK3376477.1"/>
    <property type="molecule type" value="Genomic_DNA"/>
</dbReference>
<feature type="compositionally biased region" description="Basic and acidic residues" evidence="1">
    <location>
        <begin position="938"/>
        <end position="948"/>
    </location>
</feature>
<feature type="compositionally biased region" description="Low complexity" evidence="1">
    <location>
        <begin position="280"/>
        <end position="293"/>
    </location>
</feature>
<accession>A0AAE0KHW8</accession>
<feature type="region of interest" description="Disordered" evidence="1">
    <location>
        <begin position="933"/>
        <end position="964"/>
    </location>
</feature>
<feature type="compositionally biased region" description="Low complexity" evidence="1">
    <location>
        <begin position="1051"/>
        <end position="1063"/>
    </location>
</feature>
<reference evidence="2" key="2">
    <citation type="submission" date="2023-06" db="EMBL/GenBank/DDBJ databases">
        <authorList>
            <consortium name="Lawrence Berkeley National Laboratory"/>
            <person name="Haridas S."/>
            <person name="Hensen N."/>
            <person name="Bonometti L."/>
            <person name="Westerberg I."/>
            <person name="Brannstrom I.O."/>
            <person name="Guillou S."/>
            <person name="Cros-Aarteil S."/>
            <person name="Calhoun S."/>
            <person name="Kuo A."/>
            <person name="Mondo S."/>
            <person name="Pangilinan J."/>
            <person name="Riley R."/>
            <person name="Labutti K."/>
            <person name="Andreopoulos B."/>
            <person name="Lipzen A."/>
            <person name="Chen C."/>
            <person name="Yanf M."/>
            <person name="Daum C."/>
            <person name="Ng V."/>
            <person name="Clum A."/>
            <person name="Steindorff A."/>
            <person name="Ohm R."/>
            <person name="Martin F."/>
            <person name="Silar P."/>
            <person name="Natvig D."/>
            <person name="Lalanne C."/>
            <person name="Gautier V."/>
            <person name="Ament-Velasquez S.L."/>
            <person name="Kruys A."/>
            <person name="Hutchinson M.I."/>
            <person name="Powell A.J."/>
            <person name="Barry K."/>
            <person name="Miller A.N."/>
            <person name="Grigoriev I.V."/>
            <person name="Debuchy R."/>
            <person name="Gladieux P."/>
            <person name="Thoren M.H."/>
            <person name="Johannesson H."/>
        </authorList>
    </citation>
    <scope>NUCLEOTIDE SEQUENCE</scope>
    <source>
        <strain evidence="2">CBS 958.72</strain>
    </source>
</reference>
<feature type="region of interest" description="Disordered" evidence="1">
    <location>
        <begin position="232"/>
        <end position="258"/>
    </location>
</feature>
<feature type="region of interest" description="Disordered" evidence="1">
    <location>
        <begin position="734"/>
        <end position="855"/>
    </location>
</feature>
<keyword evidence="3" id="KW-1185">Reference proteome</keyword>
<proteinExistence type="predicted"/>
<feature type="region of interest" description="Disordered" evidence="1">
    <location>
        <begin position="994"/>
        <end position="1103"/>
    </location>
</feature>
<feature type="compositionally biased region" description="Basic and acidic residues" evidence="1">
    <location>
        <begin position="593"/>
        <end position="602"/>
    </location>
</feature>
<organism evidence="2 3">
    <name type="scientific">Lasiosphaeria ovina</name>
    <dbReference type="NCBI Taxonomy" id="92902"/>
    <lineage>
        <taxon>Eukaryota</taxon>
        <taxon>Fungi</taxon>
        <taxon>Dikarya</taxon>
        <taxon>Ascomycota</taxon>
        <taxon>Pezizomycotina</taxon>
        <taxon>Sordariomycetes</taxon>
        <taxon>Sordariomycetidae</taxon>
        <taxon>Sordariales</taxon>
        <taxon>Lasiosphaeriaceae</taxon>
        <taxon>Lasiosphaeria</taxon>
    </lineage>
</organism>
<feature type="region of interest" description="Disordered" evidence="1">
    <location>
        <begin position="358"/>
        <end position="428"/>
    </location>
</feature>
<feature type="region of interest" description="Disordered" evidence="1">
    <location>
        <begin position="572"/>
        <end position="632"/>
    </location>
</feature>
<feature type="compositionally biased region" description="Basic and acidic residues" evidence="1">
    <location>
        <begin position="371"/>
        <end position="382"/>
    </location>
</feature>
<feature type="compositionally biased region" description="Basic and acidic residues" evidence="1">
    <location>
        <begin position="778"/>
        <end position="792"/>
    </location>
</feature>
<evidence type="ECO:0000313" key="2">
    <source>
        <dbReference type="EMBL" id="KAK3376477.1"/>
    </source>
</evidence>
<name>A0AAE0KHW8_9PEZI</name>
<feature type="compositionally biased region" description="Acidic residues" evidence="1">
    <location>
        <begin position="994"/>
        <end position="1004"/>
    </location>
</feature>
<evidence type="ECO:0000256" key="1">
    <source>
        <dbReference type="SAM" id="MobiDB-lite"/>
    </source>
</evidence>
<gene>
    <name evidence="2" type="ORF">B0T24DRAFT_526544</name>
</gene>
<sequence length="1103" mass="118244">MCNNQTDLCLFIRSPITSASFTAPVIPSPRSWERVPVGSATVGRGQRKIWKRVGGISSAAFDESYARVVAELESQGQGPRKRARHEKYIPPYGDAKWDIRAGKELDGKWDLIEARVAVSIANKEAEATTPNSTASKHQAHTDSVSQWIPRKRHNSRWPIESKNKKKSLRMLGDLQPLIEFAMPSPAQLSAAQLDDAKEQVNDNQMMTRSTRRLSRRISIGLGEESSRKIPTITLTPGKTAGPAMSPVKRPPVMSPKKVAESPLRTFTVNATPCKVVLESPKTSPMVKSPSKSSPHTHTEVTSVAGVDNSPLVFDQPTSDITIPPAHETRRRLSLHAARRIERRASGGLKMATVFHAEKPSRRHSFNTTGHVSDDANQRRKTLDIPSTWLGLGLDTPKASNSGSSLVDKDDSPDQLAESSPKGQAPLSPVPALSTVVVDAGTNLDIFGQGRKSVAESAIPVATDDQISKDIDVAESALPVASDDQISKDIDVAESAIPMAADVQEDIDVVESAIPVATDDQISKGIDVAESTVPATTDIEEDIEIDEQSEFEFPPHDPEGLSTIFEESYVSDAQTPQKLASGPSTTSPISAVESLEKTEEKFSSFRVPESAETPVKNVDEDSTPSQPPQVESGFTPINIRQISPQNGSPAHVEGPVEDTQMISGDLDEEVDDELMLEGDEVAVVRVENDTLELHALHEDSETEMLRKFVTRVTADKNAKAAAAAAALALKCLPKRRSGSTGSITSSTGSPISKSDAAIGRSPLSERSPNSPSPIKKRKLGDVSKGDDDKKDMGDAPTDGPRLKRRRRRLDPVLAGANDFATAQGLSESTSSTSAPRRSLRPRSARVTLKPAAPSANSAALSMIPIRLPGMSMMDESTMGSPHQRGSSDHDASSMITYAKSRNEHKDVATVTRVNTRKNKGNSLLPKAVLAQQAAGKSVFDAKEVRSAEPRDEEAPDGGKKRTTKGVRWAEELVQYQTGETATKAMSSSLLADVMMEDASSDEGDELALQPEAPGAAVDKAAPVKKSAATRRTRSSKILAPTPVKKVTAEKVPVAANPPALARAAKSSKAGEKRAGKATRQSRIAKLGMSANGTPAPKRRGRPPA</sequence>
<feature type="compositionally biased region" description="Low complexity" evidence="1">
    <location>
        <begin position="737"/>
        <end position="753"/>
    </location>
</feature>
<dbReference type="AlphaFoldDB" id="A0AAE0KHW8"/>
<protein>
    <submittedName>
        <fullName evidence="2">Uncharacterized protein</fullName>
    </submittedName>
</protein>